<dbReference type="GO" id="GO:0042554">
    <property type="term" value="P:superoxide anion generation"/>
    <property type="evidence" value="ECO:0007669"/>
    <property type="project" value="TreeGrafter"/>
</dbReference>
<evidence type="ECO:0000256" key="1">
    <source>
        <dbReference type="ARBA" id="ARBA00004141"/>
    </source>
</evidence>
<dbReference type="AlphaFoldDB" id="A0A165A015"/>
<dbReference type="InterPro" id="IPR017938">
    <property type="entry name" value="Riboflavin_synthase-like_b-brl"/>
</dbReference>
<keyword evidence="5" id="KW-0472">Membrane</keyword>
<evidence type="ECO:0000256" key="3">
    <source>
        <dbReference type="ARBA" id="ARBA00022989"/>
    </source>
</evidence>
<dbReference type="GO" id="GO:0043020">
    <property type="term" value="C:NADPH oxidase complex"/>
    <property type="evidence" value="ECO:0007669"/>
    <property type="project" value="TreeGrafter"/>
</dbReference>
<gene>
    <name evidence="6" type="ORF">APZ42_017659</name>
</gene>
<evidence type="ECO:0000256" key="4">
    <source>
        <dbReference type="ARBA" id="ARBA00023002"/>
    </source>
</evidence>
<dbReference type="SUPFAM" id="SSF63380">
    <property type="entry name" value="Riboflavin synthase domain-like"/>
    <property type="match status" value="1"/>
</dbReference>
<evidence type="ECO:0000313" key="7">
    <source>
        <dbReference type="Proteomes" id="UP000076858"/>
    </source>
</evidence>
<evidence type="ECO:0000313" key="6">
    <source>
        <dbReference type="EMBL" id="KZS17016.1"/>
    </source>
</evidence>
<dbReference type="InterPro" id="IPR050369">
    <property type="entry name" value="RBOH/FRE"/>
</dbReference>
<organism evidence="6 7">
    <name type="scientific">Daphnia magna</name>
    <dbReference type="NCBI Taxonomy" id="35525"/>
    <lineage>
        <taxon>Eukaryota</taxon>
        <taxon>Metazoa</taxon>
        <taxon>Ecdysozoa</taxon>
        <taxon>Arthropoda</taxon>
        <taxon>Crustacea</taxon>
        <taxon>Branchiopoda</taxon>
        <taxon>Diplostraca</taxon>
        <taxon>Cladocera</taxon>
        <taxon>Anomopoda</taxon>
        <taxon>Daphniidae</taxon>
        <taxon>Daphnia</taxon>
    </lineage>
</organism>
<dbReference type="SUPFAM" id="SSF52343">
    <property type="entry name" value="Ferredoxin reductase-like, C-terminal NADP-linked domain"/>
    <property type="match status" value="1"/>
</dbReference>
<proteinExistence type="predicted"/>
<dbReference type="Pfam" id="PF01794">
    <property type="entry name" value="Ferric_reduct"/>
    <property type="match status" value="1"/>
</dbReference>
<dbReference type="InterPro" id="IPR013121">
    <property type="entry name" value="Fe_red_NAD-bd_6"/>
</dbReference>
<keyword evidence="2" id="KW-0812">Transmembrane</keyword>
<reference evidence="6 7" key="1">
    <citation type="submission" date="2016-03" db="EMBL/GenBank/DDBJ databases">
        <title>EvidentialGene: Evidence-directed Construction of Genes on Genomes.</title>
        <authorList>
            <person name="Gilbert D.G."/>
            <person name="Choi J.-H."/>
            <person name="Mockaitis K."/>
            <person name="Colbourne J."/>
            <person name="Pfrender M."/>
        </authorList>
    </citation>
    <scope>NUCLEOTIDE SEQUENCE [LARGE SCALE GENOMIC DNA]</scope>
    <source>
        <strain evidence="6 7">Xinb3</strain>
        <tissue evidence="6">Complete organism</tissue>
    </source>
</reference>
<comment type="caution">
    <text evidence="6">The sequence shown here is derived from an EMBL/GenBank/DDBJ whole genome shotgun (WGS) entry which is preliminary data.</text>
</comment>
<dbReference type="PANTHER" id="PTHR11972:SF153">
    <property type="entry name" value="SUPEROXIDE-GENERATING NADPH OXIDASE HEAVY CHAIN SUBUNIT A"/>
    <property type="match status" value="1"/>
</dbReference>
<keyword evidence="3" id="KW-1133">Transmembrane helix</keyword>
<dbReference type="PROSITE" id="PS51384">
    <property type="entry name" value="FAD_FR"/>
    <property type="match status" value="1"/>
</dbReference>
<accession>A0A165A015</accession>
<dbReference type="STRING" id="35525.A0A165A015"/>
<dbReference type="EMBL" id="LRGB01000687">
    <property type="protein sequence ID" value="KZS17016.1"/>
    <property type="molecule type" value="Genomic_DNA"/>
</dbReference>
<dbReference type="InterPro" id="IPR013130">
    <property type="entry name" value="Fe3_Rdtase_TM_dom"/>
</dbReference>
<dbReference type="SFLD" id="SFLDS00052">
    <property type="entry name" value="Ferric_Reductase_Domain"/>
    <property type="match status" value="1"/>
</dbReference>
<keyword evidence="4" id="KW-0560">Oxidoreductase</keyword>
<keyword evidence="7" id="KW-1185">Reference proteome</keyword>
<dbReference type="Pfam" id="PF08022">
    <property type="entry name" value="FAD_binding_8"/>
    <property type="match status" value="1"/>
</dbReference>
<dbReference type="GO" id="GO:0006952">
    <property type="term" value="P:defense response"/>
    <property type="evidence" value="ECO:0007669"/>
    <property type="project" value="TreeGrafter"/>
</dbReference>
<evidence type="ECO:0000256" key="2">
    <source>
        <dbReference type="ARBA" id="ARBA00022692"/>
    </source>
</evidence>
<dbReference type="OrthoDB" id="436496at2759"/>
<dbReference type="Pfam" id="PF08030">
    <property type="entry name" value="NAD_binding_6"/>
    <property type="match status" value="1"/>
</dbReference>
<dbReference type="Proteomes" id="UP000076858">
    <property type="component" value="Unassembled WGS sequence"/>
</dbReference>
<dbReference type="PRINTS" id="PR00410">
    <property type="entry name" value="PHEHYDRXLASE"/>
</dbReference>
<dbReference type="Gene3D" id="3.40.50.80">
    <property type="entry name" value="Nucleotide-binding domain of ferredoxin-NADP reductase (FNR) module"/>
    <property type="match status" value="1"/>
</dbReference>
<dbReference type="SFLD" id="SFLDG01168">
    <property type="entry name" value="Ferric_reductase_subgroup_(FRE"/>
    <property type="match status" value="1"/>
</dbReference>
<sequence length="540" mass="61875">MVNMFSSRWLRPSCGFHAVWLLVNGIIFWNTYRLYKGQPQYYYLYQILGSGLCISRGSGAVLNVSCALILLPTCKQAITSIHLCCCHFLNKCGLSSRRIRSFFNQTERFHITCAITVIFASVVHTGAHLVNAVNCSRYYNHRWPDVNIADSPGQDAFQLVFKTVPGITGVLMMLILALILVTSASWFRTRHYNTFYYSHHFLFGPFLVLLVFHPTSGMLKEQTNWRDHWPGNADDEDRPPPVFIPMKGYTWLYVTIPLAFYLVDWSWRRVSRRQPVHVTRVVVHEPDVIEVVVDRWMSHSQPGQYVLLQCPVISGFEWHPFSLSSCCDLTHASWTVHMKTRGDWCKQLKSLLGVEARRDDIELYVDGPFSSPFCGVLNSKTVICIAGGIGFTPFLCVIHNLIRNGWHARPDRLHIVFCVQTAESLLWASPAIDQLIEDAWASPVPDKLEIRLHITRPAPGGSHSGGFSPVENLLGKKYPNLLRRLEYGRPKWSELFTSWKESYSRERVDVFSCGPKELNRQIEQMCRTISNFTLAYESFS</sequence>
<comment type="subcellular location">
    <subcellularLocation>
        <location evidence="1">Membrane</location>
        <topology evidence="1">Multi-pass membrane protein</topology>
    </subcellularLocation>
</comment>
<dbReference type="InterPro" id="IPR017927">
    <property type="entry name" value="FAD-bd_FR_type"/>
</dbReference>
<dbReference type="GO" id="GO:0016175">
    <property type="term" value="F:superoxide-generating NAD(P)H oxidase activity"/>
    <property type="evidence" value="ECO:0007669"/>
    <property type="project" value="TreeGrafter"/>
</dbReference>
<dbReference type="InterPro" id="IPR039261">
    <property type="entry name" value="FNR_nucleotide-bd"/>
</dbReference>
<evidence type="ECO:0000256" key="5">
    <source>
        <dbReference type="ARBA" id="ARBA00023136"/>
    </source>
</evidence>
<dbReference type="PANTHER" id="PTHR11972">
    <property type="entry name" value="NADPH OXIDASE"/>
    <property type="match status" value="1"/>
</dbReference>
<name>A0A165A015_9CRUS</name>
<dbReference type="InterPro" id="IPR013112">
    <property type="entry name" value="FAD-bd_8"/>
</dbReference>
<dbReference type="CDD" id="cd06186">
    <property type="entry name" value="NOX_Duox_like_FAD_NADP"/>
    <property type="match status" value="1"/>
</dbReference>
<protein>
    <submittedName>
        <fullName evidence="6">NADPH oxidase 4</fullName>
    </submittedName>
</protein>